<gene>
    <name evidence="1" type="ORF">CGZ90_16260</name>
</gene>
<dbReference type="InterPro" id="IPR046318">
    <property type="entry name" value="DUF5344"/>
</dbReference>
<evidence type="ECO:0000313" key="1">
    <source>
        <dbReference type="EMBL" id="OYD56565.1"/>
    </source>
</evidence>
<proteinExistence type="predicted"/>
<reference evidence="1 2" key="1">
    <citation type="submission" date="2017-07" db="EMBL/GenBank/DDBJ databases">
        <title>Fictibacillus sp. nov. GDSW-R2A3 Genome sequencing and assembly.</title>
        <authorList>
            <person name="Mayilraj S."/>
        </authorList>
    </citation>
    <scope>NUCLEOTIDE SEQUENCE [LARGE SCALE GENOMIC DNA]</scope>
    <source>
        <strain evidence="1 2">GDSW-R2A3</strain>
    </source>
</reference>
<dbReference type="Pfam" id="PF17279">
    <property type="entry name" value="DUF5344"/>
    <property type="match status" value="1"/>
</dbReference>
<evidence type="ECO:0008006" key="3">
    <source>
        <dbReference type="Google" id="ProtNLM"/>
    </source>
</evidence>
<keyword evidence="2" id="KW-1185">Reference proteome</keyword>
<dbReference type="OrthoDB" id="2705701at2"/>
<dbReference type="Proteomes" id="UP000215059">
    <property type="component" value="Unassembled WGS sequence"/>
</dbReference>
<sequence length="90" mass="10430">MMQTIKLHFDDVTQQLSETQRALDAVNLPAPSEGSLGRNELEFTKQWIERESNLHKMVLEYISVVSKNIEDTKANVEILKKQDQAIFRNK</sequence>
<evidence type="ECO:0000313" key="2">
    <source>
        <dbReference type="Proteomes" id="UP000215059"/>
    </source>
</evidence>
<dbReference type="EMBL" id="NOII01000011">
    <property type="protein sequence ID" value="OYD56565.1"/>
    <property type="molecule type" value="Genomic_DNA"/>
</dbReference>
<dbReference type="AlphaFoldDB" id="A0A235F799"/>
<protein>
    <recommendedName>
        <fullName evidence="3">YwqI/YxiC family protein</fullName>
    </recommendedName>
</protein>
<organism evidence="1 2">
    <name type="scientific">Fictibacillus aquaticus</name>
    <dbReference type="NCBI Taxonomy" id="2021314"/>
    <lineage>
        <taxon>Bacteria</taxon>
        <taxon>Bacillati</taxon>
        <taxon>Bacillota</taxon>
        <taxon>Bacilli</taxon>
        <taxon>Bacillales</taxon>
        <taxon>Fictibacillaceae</taxon>
        <taxon>Fictibacillus</taxon>
    </lineage>
</organism>
<name>A0A235F799_9BACL</name>
<accession>A0A235F799</accession>
<comment type="caution">
    <text evidence="1">The sequence shown here is derived from an EMBL/GenBank/DDBJ whole genome shotgun (WGS) entry which is preliminary data.</text>
</comment>